<evidence type="ECO:0000313" key="3">
    <source>
        <dbReference type="EMBL" id="MEQ2637097.1"/>
    </source>
</evidence>
<dbReference type="SUPFAM" id="SSF51735">
    <property type="entry name" value="NAD(P)-binding Rossmann-fold domains"/>
    <property type="match status" value="1"/>
</dbReference>
<comment type="caution">
    <text evidence="3">The sequence shown here is derived from an EMBL/GenBank/DDBJ whole genome shotgun (WGS) entry which is preliminary data.</text>
</comment>
<reference evidence="3 4" key="1">
    <citation type="submission" date="2024-04" db="EMBL/GenBank/DDBJ databases">
        <title>Human intestinal bacterial collection.</title>
        <authorList>
            <person name="Pauvert C."/>
            <person name="Hitch T.C.A."/>
            <person name="Clavel T."/>
        </authorList>
    </citation>
    <scope>NUCLEOTIDE SEQUENCE [LARGE SCALE GENOMIC DNA]</scope>
    <source>
        <strain evidence="3 4">CLA-AA-H197</strain>
    </source>
</reference>
<dbReference type="PANTHER" id="PTHR43054">
    <property type="match status" value="1"/>
</dbReference>
<dbReference type="EMBL" id="JBBNGS010000002">
    <property type="protein sequence ID" value="MEQ2637097.1"/>
    <property type="molecule type" value="Genomic_DNA"/>
</dbReference>
<name>A0ABV1IEP3_9ACTN</name>
<protein>
    <submittedName>
        <fullName evidence="3">Gfo/Idh/MocA family oxidoreductase</fullName>
    </submittedName>
</protein>
<keyword evidence="4" id="KW-1185">Reference proteome</keyword>
<dbReference type="PANTHER" id="PTHR43054:SF1">
    <property type="entry name" value="SCYLLO-INOSITOL 2-DEHYDROGENASE (NADP(+)) IOLU"/>
    <property type="match status" value="1"/>
</dbReference>
<dbReference type="Proteomes" id="UP001478817">
    <property type="component" value="Unassembled WGS sequence"/>
</dbReference>
<feature type="domain" description="GFO/IDH/MocA-like oxidoreductase" evidence="2">
    <location>
        <begin position="140"/>
        <end position="259"/>
    </location>
</feature>
<dbReference type="Pfam" id="PF22725">
    <property type="entry name" value="GFO_IDH_MocA_C3"/>
    <property type="match status" value="1"/>
</dbReference>
<dbReference type="InterPro" id="IPR000683">
    <property type="entry name" value="Gfo/Idh/MocA-like_OxRdtase_N"/>
</dbReference>
<dbReference type="Gene3D" id="3.40.50.720">
    <property type="entry name" value="NAD(P)-binding Rossmann-like Domain"/>
    <property type="match status" value="1"/>
</dbReference>
<accession>A0ABV1IEP3</accession>
<dbReference type="RefSeq" id="WP_349181491.1">
    <property type="nucleotide sequence ID" value="NZ_JBBNGS010000002.1"/>
</dbReference>
<dbReference type="Gene3D" id="3.30.360.10">
    <property type="entry name" value="Dihydrodipicolinate Reductase, domain 2"/>
    <property type="match status" value="1"/>
</dbReference>
<dbReference type="InterPro" id="IPR055170">
    <property type="entry name" value="GFO_IDH_MocA-like_dom"/>
</dbReference>
<evidence type="ECO:0000259" key="1">
    <source>
        <dbReference type="Pfam" id="PF01408"/>
    </source>
</evidence>
<gene>
    <name evidence="3" type="ORF">AAAT05_01840</name>
</gene>
<sequence length="353" mass="37665">MGMVRFATIGTSKICERFLDALAGEPRAALVGCYSRSGQKAREFADAHGAGLAFDSLEELAGCPEVDAVYVASPNALHVRQAKALVAAGKHVLVEKSLGSNEREAAELFRAADETGVVAMEAMRNLHTPGFAAIEREVAALGQVRLAQMSFSKVTSRIARLRAGERLNIFDPRMAAGALCDMGVYTVAPAVALFGRPERVAACGVTTRVPGTADDDPFNTIDLAGSISLGYPEIAVSLTYGKLSDDHLPCQVQGEEATLVWDHVEAPENLRVHVHEDKGMVFRQEAGEGRAVEVAACPENDMACELADFVAAVLGERGAAQMVARFRQVTLDTAHVMDEARRQLGVTFPADLA</sequence>
<dbReference type="SUPFAM" id="SSF55347">
    <property type="entry name" value="Glyceraldehyde-3-phosphate dehydrogenase-like, C-terminal domain"/>
    <property type="match status" value="1"/>
</dbReference>
<evidence type="ECO:0000259" key="2">
    <source>
        <dbReference type="Pfam" id="PF22725"/>
    </source>
</evidence>
<organism evidence="3 4">
    <name type="scientific">Paratractidigestivibacter faecalis</name>
    <dbReference type="NCBI Taxonomy" id="2292441"/>
    <lineage>
        <taxon>Bacteria</taxon>
        <taxon>Bacillati</taxon>
        <taxon>Actinomycetota</taxon>
        <taxon>Coriobacteriia</taxon>
        <taxon>Coriobacteriales</taxon>
        <taxon>Atopobiaceae</taxon>
        <taxon>Paratractidigestivibacter</taxon>
    </lineage>
</organism>
<dbReference type="Pfam" id="PF01408">
    <property type="entry name" value="GFO_IDH_MocA"/>
    <property type="match status" value="1"/>
</dbReference>
<feature type="domain" description="Gfo/Idh/MocA-like oxidoreductase N-terminal" evidence="1">
    <location>
        <begin position="4"/>
        <end position="120"/>
    </location>
</feature>
<dbReference type="InterPro" id="IPR036291">
    <property type="entry name" value="NAD(P)-bd_dom_sf"/>
</dbReference>
<evidence type="ECO:0000313" key="4">
    <source>
        <dbReference type="Proteomes" id="UP001478817"/>
    </source>
</evidence>
<proteinExistence type="predicted"/>